<name>M5SD25_9BACT</name>
<dbReference type="EMBL" id="ANOF01000172">
    <property type="protein sequence ID" value="EMI24039.1"/>
    <property type="molecule type" value="Genomic_DNA"/>
</dbReference>
<reference evidence="1 2" key="1">
    <citation type="journal article" date="2013" name="Mar. Genomics">
        <title>Expression of sulfatases in Rhodopirellula baltica and the diversity of sulfatases in the genus Rhodopirellula.</title>
        <authorList>
            <person name="Wegner C.E."/>
            <person name="Richter-Heitmann T."/>
            <person name="Klindworth A."/>
            <person name="Klockow C."/>
            <person name="Richter M."/>
            <person name="Achstetter T."/>
            <person name="Glockner F.O."/>
            <person name="Harder J."/>
        </authorList>
    </citation>
    <scope>NUCLEOTIDE SEQUENCE [LARGE SCALE GENOMIC DNA]</scope>
    <source>
        <strain evidence="1 2">SH398</strain>
    </source>
</reference>
<dbReference type="PATRIC" id="fig|1263868.3.peg.5820"/>
<accession>M5SD25</accession>
<dbReference type="Proteomes" id="UP000011996">
    <property type="component" value="Unassembled WGS sequence"/>
</dbReference>
<sequence length="96" mass="10801">MHHPATGHSGATATGCNDDIEKHVSVPAKDLEGQLDEERAMEASKSCRWKLTPSFFASVVVDQRLLDPPECRLRDTTLRHCLREMEKTSPLAPLFW</sequence>
<dbReference type="AlphaFoldDB" id="M5SD25"/>
<gene>
    <name evidence="1" type="ORF">RESH_05361</name>
</gene>
<proteinExistence type="predicted"/>
<comment type="caution">
    <text evidence="1">The sequence shown here is derived from an EMBL/GenBank/DDBJ whole genome shotgun (WGS) entry which is preliminary data.</text>
</comment>
<evidence type="ECO:0000313" key="2">
    <source>
        <dbReference type="Proteomes" id="UP000011996"/>
    </source>
</evidence>
<evidence type="ECO:0000313" key="1">
    <source>
        <dbReference type="EMBL" id="EMI24039.1"/>
    </source>
</evidence>
<dbReference type="STRING" id="1263868.RESH_05361"/>
<protein>
    <submittedName>
        <fullName evidence="1">Uncharacterized protein</fullName>
    </submittedName>
</protein>
<organism evidence="1 2">
    <name type="scientific">Rhodopirellula europaea SH398</name>
    <dbReference type="NCBI Taxonomy" id="1263868"/>
    <lineage>
        <taxon>Bacteria</taxon>
        <taxon>Pseudomonadati</taxon>
        <taxon>Planctomycetota</taxon>
        <taxon>Planctomycetia</taxon>
        <taxon>Pirellulales</taxon>
        <taxon>Pirellulaceae</taxon>
        <taxon>Rhodopirellula</taxon>
    </lineage>
</organism>